<sequence length="30" mass="3696">MKYVAIWVISFWCRTHPWNETSILSRSRLD</sequence>
<name>A0A2P2NU96_RHIMU</name>
<evidence type="ECO:0000313" key="1">
    <source>
        <dbReference type="EMBL" id="MBX46107.1"/>
    </source>
</evidence>
<organism evidence="1">
    <name type="scientific">Rhizophora mucronata</name>
    <name type="common">Asiatic mangrove</name>
    <dbReference type="NCBI Taxonomy" id="61149"/>
    <lineage>
        <taxon>Eukaryota</taxon>
        <taxon>Viridiplantae</taxon>
        <taxon>Streptophyta</taxon>
        <taxon>Embryophyta</taxon>
        <taxon>Tracheophyta</taxon>
        <taxon>Spermatophyta</taxon>
        <taxon>Magnoliopsida</taxon>
        <taxon>eudicotyledons</taxon>
        <taxon>Gunneridae</taxon>
        <taxon>Pentapetalae</taxon>
        <taxon>rosids</taxon>
        <taxon>fabids</taxon>
        <taxon>Malpighiales</taxon>
        <taxon>Rhizophoraceae</taxon>
        <taxon>Rhizophora</taxon>
    </lineage>
</organism>
<dbReference type="AlphaFoldDB" id="A0A2P2NU96"/>
<protein>
    <submittedName>
        <fullName evidence="1">Uncharacterized protein</fullName>
    </submittedName>
</protein>
<proteinExistence type="predicted"/>
<reference evidence="1" key="1">
    <citation type="submission" date="2018-02" db="EMBL/GenBank/DDBJ databases">
        <title>Rhizophora mucronata_Transcriptome.</title>
        <authorList>
            <person name="Meera S.P."/>
            <person name="Sreeshan A."/>
            <person name="Augustine A."/>
        </authorList>
    </citation>
    <scope>NUCLEOTIDE SEQUENCE</scope>
    <source>
        <tissue evidence="1">Leaf</tissue>
    </source>
</reference>
<dbReference type="EMBL" id="GGEC01065623">
    <property type="protein sequence ID" value="MBX46107.1"/>
    <property type="molecule type" value="Transcribed_RNA"/>
</dbReference>
<accession>A0A2P2NU96</accession>